<accession>A0ABY2S3Z0</accession>
<dbReference type="Proteomes" id="UP000309992">
    <property type="component" value="Unassembled WGS sequence"/>
</dbReference>
<dbReference type="InterPro" id="IPR045428">
    <property type="entry name" value="EACC1"/>
</dbReference>
<evidence type="ECO:0000313" key="2">
    <source>
        <dbReference type="EMBL" id="TKG70449.1"/>
    </source>
</evidence>
<reference evidence="2 3" key="1">
    <citation type="journal article" date="2015" name="Antonie Van Leeuwenhoek">
        <title>Prauserella endophytica sp. nov., an endophytic actinobacterium isolated from Tamarix taklamakanensis.</title>
        <authorList>
            <person name="Liu J.M."/>
            <person name="Habden X."/>
            <person name="Guo L."/>
            <person name="Tuo L."/>
            <person name="Jiang Z.K."/>
            <person name="Liu S.W."/>
            <person name="Liu X.F."/>
            <person name="Chen L."/>
            <person name="Li R.F."/>
            <person name="Zhang Y.Q."/>
            <person name="Sun C.H."/>
        </authorList>
    </citation>
    <scope>NUCLEOTIDE SEQUENCE [LARGE SCALE GENOMIC DNA]</scope>
    <source>
        <strain evidence="2 3">CGMCC 4.7182</strain>
    </source>
</reference>
<dbReference type="EMBL" id="SWMS01000008">
    <property type="protein sequence ID" value="TKG70449.1"/>
    <property type="molecule type" value="Genomic_DNA"/>
</dbReference>
<keyword evidence="3" id="KW-1185">Reference proteome</keyword>
<dbReference type="Pfam" id="PF19953">
    <property type="entry name" value="EACC1"/>
    <property type="match status" value="1"/>
</dbReference>
<gene>
    <name evidence="2" type="ORF">FCN18_16260</name>
</gene>
<evidence type="ECO:0000313" key="3">
    <source>
        <dbReference type="Proteomes" id="UP000309992"/>
    </source>
</evidence>
<protein>
    <submittedName>
        <fullName evidence="2">Uncharacterized protein</fullName>
    </submittedName>
</protein>
<feature type="region of interest" description="Disordered" evidence="1">
    <location>
        <begin position="1"/>
        <end position="22"/>
    </location>
</feature>
<proteinExistence type="predicted"/>
<name>A0ABY2S3Z0_9PSEU</name>
<sequence length="96" mass="10379">MSAEDEFHGCVSLREQPDWDGEPGGVPDAVVVVLCGDTASAFVTSLLTWLSRHHALDRVTLTMRGPSGREIELECGAADDATELVEVLRPLLDDET</sequence>
<organism evidence="2 3">
    <name type="scientific">Prauserella endophytica</name>
    <dbReference type="NCBI Taxonomy" id="1592324"/>
    <lineage>
        <taxon>Bacteria</taxon>
        <taxon>Bacillati</taxon>
        <taxon>Actinomycetota</taxon>
        <taxon>Actinomycetes</taxon>
        <taxon>Pseudonocardiales</taxon>
        <taxon>Pseudonocardiaceae</taxon>
        <taxon>Prauserella</taxon>
        <taxon>Prauserella coralliicola group</taxon>
    </lineage>
</organism>
<comment type="caution">
    <text evidence="2">The sequence shown here is derived from an EMBL/GenBank/DDBJ whole genome shotgun (WGS) entry which is preliminary data.</text>
</comment>
<evidence type="ECO:0000256" key="1">
    <source>
        <dbReference type="SAM" id="MobiDB-lite"/>
    </source>
</evidence>